<dbReference type="InterPro" id="IPR001753">
    <property type="entry name" value="Enoyl-CoA_hydra/iso"/>
</dbReference>
<dbReference type="Gene3D" id="3.90.226.10">
    <property type="entry name" value="2-enoyl-CoA Hydratase, Chain A, domain 1"/>
    <property type="match status" value="1"/>
</dbReference>
<gene>
    <name evidence="2" type="ORF">AArcMg_0910</name>
</gene>
<dbReference type="GO" id="GO:0006635">
    <property type="term" value="P:fatty acid beta-oxidation"/>
    <property type="evidence" value="ECO:0007669"/>
    <property type="project" value="TreeGrafter"/>
</dbReference>
<dbReference type="InterPro" id="IPR029045">
    <property type="entry name" value="ClpP/crotonase-like_dom_sf"/>
</dbReference>
<keyword evidence="3" id="KW-1185">Reference proteome</keyword>
<reference evidence="3" key="1">
    <citation type="submission" date="2018-02" db="EMBL/GenBank/DDBJ databases">
        <title>Phenotypic and genomic properties of facultatively anaerobic sulfur-reducing natronoarchaea from hypersaline soda lakes.</title>
        <authorList>
            <person name="Sorokin D.Y."/>
            <person name="Kublanov I.V."/>
            <person name="Roman P."/>
            <person name="Sinninghe Damste J.S."/>
            <person name="Golyshin P.N."/>
            <person name="Rojo D."/>
            <person name="Ciordia S."/>
            <person name="Mena M.D.C."/>
            <person name="Ferrer M."/>
            <person name="Messina E."/>
            <person name="Smedile F."/>
            <person name="La Spada G."/>
            <person name="La Cono V."/>
            <person name="Yakimov M.M."/>
        </authorList>
    </citation>
    <scope>NUCLEOTIDE SEQUENCE [LARGE SCALE GENOMIC DNA]</scope>
    <source>
        <strain evidence="3">AArc-Mg</strain>
    </source>
</reference>
<dbReference type="PANTHER" id="PTHR11941:SF54">
    <property type="entry name" value="ENOYL-COA HYDRATASE, MITOCHONDRIAL"/>
    <property type="match status" value="1"/>
</dbReference>
<keyword evidence="1 2" id="KW-0456">Lyase</keyword>
<dbReference type="GeneID" id="37641404"/>
<evidence type="ECO:0000313" key="3">
    <source>
        <dbReference type="Proteomes" id="UP000258613"/>
    </source>
</evidence>
<evidence type="ECO:0000313" key="2">
    <source>
        <dbReference type="EMBL" id="AXR80931.1"/>
    </source>
</evidence>
<dbReference type="AlphaFoldDB" id="A0A346PN36"/>
<dbReference type="KEGG" id="nag:AArcMg_0910"/>
<dbReference type="Pfam" id="PF00378">
    <property type="entry name" value="ECH_1"/>
    <property type="match status" value="1"/>
</dbReference>
<dbReference type="EMBL" id="CP027033">
    <property type="protein sequence ID" value="AXR80931.1"/>
    <property type="molecule type" value="Genomic_DNA"/>
</dbReference>
<dbReference type="EC" id="4.2.1.17" evidence="2"/>
<dbReference type="Proteomes" id="UP000258613">
    <property type="component" value="Chromosome"/>
</dbReference>
<sequence length="262" mass="28650">MESVGSGLVTIDWNQPRADVVLSRPEKRNAMTVPLMADLVTAFDRVDDAEDVRAATLLGEGPVFCAGMDLEMMRERVEPESSIDRDAFPEVLERIETLRQPVVAGIKRAAPAGAFELTLPCDFRILGREARYGLLEVQLGTFPHGGGTQRLPRLVGLSNAKSIVLTGEFVDPEAAHAMGLVHELCADDDVDDRAKAFADDLCANAPLGMERAKVALNAALELPLEQGLAYERQLAYGLDDTDDYREGFDARLEGRQPEFHGE</sequence>
<dbReference type="RefSeq" id="WP_117367704.1">
    <property type="nucleotide sequence ID" value="NZ_CP027033.1"/>
</dbReference>
<name>A0A346PN36_9EURY</name>
<dbReference type="Gene3D" id="1.10.12.10">
    <property type="entry name" value="Lyase 2-enoyl-coa Hydratase, Chain A, domain 2"/>
    <property type="match status" value="1"/>
</dbReference>
<evidence type="ECO:0000256" key="1">
    <source>
        <dbReference type="ARBA" id="ARBA00023239"/>
    </source>
</evidence>
<protein>
    <submittedName>
        <fullName evidence="2">Enoyl-CoA hydratase</fullName>
        <ecNumber evidence="2">4.2.1.17</ecNumber>
    </submittedName>
</protein>
<dbReference type="GO" id="GO:0004300">
    <property type="term" value="F:enoyl-CoA hydratase activity"/>
    <property type="evidence" value="ECO:0007669"/>
    <property type="project" value="UniProtKB-EC"/>
</dbReference>
<dbReference type="SUPFAM" id="SSF52096">
    <property type="entry name" value="ClpP/crotonase"/>
    <property type="match status" value="1"/>
</dbReference>
<dbReference type="InterPro" id="IPR014748">
    <property type="entry name" value="Enoyl-CoA_hydra_C"/>
</dbReference>
<accession>A0A346PN36</accession>
<dbReference type="CDD" id="cd06558">
    <property type="entry name" value="crotonase-like"/>
    <property type="match status" value="1"/>
</dbReference>
<dbReference type="OrthoDB" id="27846at2157"/>
<dbReference type="PANTHER" id="PTHR11941">
    <property type="entry name" value="ENOYL-COA HYDRATASE-RELATED"/>
    <property type="match status" value="1"/>
</dbReference>
<organism evidence="2 3">
    <name type="scientific">Natrarchaeobaculum sulfurireducens</name>
    <dbReference type="NCBI Taxonomy" id="2044521"/>
    <lineage>
        <taxon>Archaea</taxon>
        <taxon>Methanobacteriati</taxon>
        <taxon>Methanobacteriota</taxon>
        <taxon>Stenosarchaea group</taxon>
        <taxon>Halobacteria</taxon>
        <taxon>Halobacteriales</taxon>
        <taxon>Natrialbaceae</taxon>
        <taxon>Natrarchaeobaculum</taxon>
    </lineage>
</organism>
<proteinExistence type="predicted"/>